<feature type="region of interest" description="Disordered" evidence="1">
    <location>
        <begin position="59"/>
        <end position="107"/>
    </location>
</feature>
<name>A0ABM8BEN9_9BIFI</name>
<evidence type="ECO:0000256" key="1">
    <source>
        <dbReference type="SAM" id="MobiDB-lite"/>
    </source>
</evidence>
<dbReference type="EMBL" id="AP026800">
    <property type="protein sequence ID" value="BDR55372.1"/>
    <property type="molecule type" value="Genomic_DNA"/>
</dbReference>
<feature type="region of interest" description="Disordered" evidence="1">
    <location>
        <begin position="124"/>
        <end position="148"/>
    </location>
</feature>
<accession>A0ABM8BEN9</accession>
<evidence type="ECO:0000313" key="3">
    <source>
        <dbReference type="Proteomes" id="UP001321748"/>
    </source>
</evidence>
<feature type="compositionally biased region" description="Polar residues" evidence="1">
    <location>
        <begin position="83"/>
        <end position="93"/>
    </location>
</feature>
<reference evidence="2 3" key="1">
    <citation type="journal article" date="2023" name="Microbiol. Spectr.">
        <title>Symbiosis of Carpenter Bees with Uncharacterized Lactic Acid Bacteria Showing NAD Auxotrophy.</title>
        <authorList>
            <person name="Kawasaki S."/>
            <person name="Ozawa K."/>
            <person name="Mori T."/>
            <person name="Yamamoto A."/>
            <person name="Ito M."/>
            <person name="Ohkuma M."/>
            <person name="Sakamoto M."/>
            <person name="Matsutani M."/>
        </authorList>
    </citation>
    <scope>NUCLEOTIDE SEQUENCE [LARGE SCALE GENOMIC DNA]</scope>
    <source>
        <strain evidence="2 3">KimH</strain>
    </source>
</reference>
<organism evidence="2 3">
    <name type="scientific">Bombiscardovia apis</name>
    <dbReference type="NCBI Taxonomy" id="2932182"/>
    <lineage>
        <taxon>Bacteria</taxon>
        <taxon>Bacillati</taxon>
        <taxon>Actinomycetota</taxon>
        <taxon>Actinomycetes</taxon>
        <taxon>Bifidobacteriales</taxon>
        <taxon>Bifidobacteriaceae</taxon>
        <taxon>Bombiscardovia</taxon>
    </lineage>
</organism>
<protein>
    <submittedName>
        <fullName evidence="2">Uncharacterized protein</fullName>
    </submittedName>
</protein>
<keyword evidence="3" id="KW-1185">Reference proteome</keyword>
<sequence>MRFAMYVAEVYCKNKSMVWVFILAWVVIAAALVVFVLRLAQGESHDRTFTQALDERAWHRAHKGEPEEDEQETRLPRIGGTTPAFTPQQSGQELRQAHTYGDDEETMDHPVYVNEDFVVEMKAMKTPGAQSDSAAQAPHVAQDGQGQD</sequence>
<gene>
    <name evidence="2" type="ORF">KIMH_14830</name>
</gene>
<proteinExistence type="predicted"/>
<dbReference type="Proteomes" id="UP001321748">
    <property type="component" value="Chromosome"/>
</dbReference>
<evidence type="ECO:0000313" key="2">
    <source>
        <dbReference type="EMBL" id="BDR55372.1"/>
    </source>
</evidence>